<keyword evidence="4" id="KW-0503">Monooxygenase</keyword>
<keyword evidence="3" id="KW-0560">Oxidoreductase</keyword>
<organism evidence="9 10">
    <name type="scientific">Janibacter indicus</name>
    <dbReference type="NCBI Taxonomy" id="857417"/>
    <lineage>
        <taxon>Bacteria</taxon>
        <taxon>Bacillati</taxon>
        <taxon>Actinomycetota</taxon>
        <taxon>Actinomycetes</taxon>
        <taxon>Micrococcales</taxon>
        <taxon>Intrasporangiaceae</taxon>
        <taxon>Janibacter</taxon>
    </lineage>
</organism>
<feature type="domain" description="Luciferase-like" evidence="8">
    <location>
        <begin position="25"/>
        <end position="380"/>
    </location>
</feature>
<feature type="binding site" evidence="6">
    <location>
        <position position="219"/>
    </location>
    <ligand>
        <name>FMN</name>
        <dbReference type="ChEBI" id="CHEBI:58210"/>
    </ligand>
</feature>
<protein>
    <submittedName>
        <fullName evidence="9">LLM class flavin-dependent oxidoreductase</fullName>
    </submittedName>
</protein>
<evidence type="ECO:0000256" key="4">
    <source>
        <dbReference type="ARBA" id="ARBA00023033"/>
    </source>
</evidence>
<dbReference type="CDD" id="cd01095">
    <property type="entry name" value="Nitrilotriacetate_monoxgenase"/>
    <property type="match status" value="1"/>
</dbReference>
<comment type="similarity">
    <text evidence="5">Belongs to the NtaA/SnaA/DszA monooxygenase family.</text>
</comment>
<proteinExistence type="inferred from homology"/>
<dbReference type="PANTHER" id="PTHR30011">
    <property type="entry name" value="ALKANESULFONATE MONOOXYGENASE-RELATED"/>
    <property type="match status" value="1"/>
</dbReference>
<gene>
    <name evidence="9" type="ORF">IGS73_06870</name>
</gene>
<dbReference type="InterPro" id="IPR016215">
    <property type="entry name" value="NTA_MOA"/>
</dbReference>
<dbReference type="Gene3D" id="3.20.20.30">
    <property type="entry name" value="Luciferase-like domain"/>
    <property type="match status" value="1"/>
</dbReference>
<feature type="binding site" evidence="6">
    <location>
        <position position="148"/>
    </location>
    <ligand>
        <name>FMN</name>
        <dbReference type="ChEBI" id="CHEBI:58210"/>
    </ligand>
</feature>
<feature type="binding site" evidence="6">
    <location>
        <position position="144"/>
    </location>
    <ligand>
        <name>FMN</name>
        <dbReference type="ChEBI" id="CHEBI:58210"/>
    </ligand>
</feature>
<dbReference type="EMBL" id="CP062789">
    <property type="protein sequence ID" value="QOK24085.1"/>
    <property type="molecule type" value="Genomic_DNA"/>
</dbReference>
<feature type="compositionally biased region" description="Low complexity" evidence="7">
    <location>
        <begin position="438"/>
        <end position="457"/>
    </location>
</feature>
<dbReference type="AlphaFoldDB" id="A0A7L9J501"/>
<dbReference type="PIRSF" id="PIRSF000337">
    <property type="entry name" value="NTA_MOA"/>
    <property type="match status" value="1"/>
</dbReference>
<dbReference type="GO" id="GO:0004497">
    <property type="term" value="F:monooxygenase activity"/>
    <property type="evidence" value="ECO:0007669"/>
    <property type="project" value="UniProtKB-KW"/>
</dbReference>
<feature type="binding site" evidence="6">
    <location>
        <position position="218"/>
    </location>
    <ligand>
        <name>FMN</name>
        <dbReference type="ChEBI" id="CHEBI:58210"/>
    </ligand>
</feature>
<dbReference type="InterPro" id="IPR011251">
    <property type="entry name" value="Luciferase-like_dom"/>
</dbReference>
<feature type="binding site" evidence="6">
    <location>
        <position position="58"/>
    </location>
    <ligand>
        <name>FMN</name>
        <dbReference type="ChEBI" id="CHEBI:58210"/>
    </ligand>
</feature>
<dbReference type="GO" id="GO:0016705">
    <property type="term" value="F:oxidoreductase activity, acting on paired donors, with incorporation or reduction of molecular oxygen"/>
    <property type="evidence" value="ECO:0007669"/>
    <property type="project" value="InterPro"/>
</dbReference>
<evidence type="ECO:0000259" key="8">
    <source>
        <dbReference type="Pfam" id="PF00296"/>
    </source>
</evidence>
<dbReference type="NCBIfam" id="TIGR03860">
    <property type="entry name" value="FMN_nitrolo"/>
    <property type="match status" value="1"/>
</dbReference>
<sequence length="463" mass="50498">MAPQRQLHLNAFIMPNGHHEAAWRHHSTDPVRARTLQHYVDIARTAERGRLDSVFLADVVGLGDNVRHNSHSGFEPLTLLSALAASTEHIGLIATASTTYNHPYTLARAFASLDHLSGGRAGWNIVTSSSAIEAGNFGIERPDHARRYERAEEFLEVVAALWDSFGDDAIVADTTSGVYADTDRIAPIDHHGEFFDVAGPLNVPRPVQGYPLLVQAGSSEAGKAYAARYAEAVFTAQQTLQDGIDFSDDLTRRLPRHGRSRDELLVLPGISPIIGSTQEEAQRLEAEINAGIVPAYGLAQLSSMLDVELTEEHLDAPLPHVEHITQGNQSRFTLVTELARREELTVRQLIERLAGGRGHRVLAGTPEQIADDLETWFTKGAADGFNIMPPTYPQSLEVFVDTVVPILQERGLFRREYTGTTLREHYGLARPQAGHIGSTSTTSTSTTSAPTSSSTSTTKEHAA</sequence>
<feature type="binding site" evidence="6">
    <location>
        <position position="95"/>
    </location>
    <ligand>
        <name>FMN</name>
        <dbReference type="ChEBI" id="CHEBI:58210"/>
    </ligand>
</feature>
<accession>A0A7L9J501</accession>
<dbReference type="PANTHER" id="PTHR30011:SF16">
    <property type="entry name" value="C2H2 FINGER DOMAIN TRANSCRIPTION FACTOR (EUROFUNG)-RELATED"/>
    <property type="match status" value="1"/>
</dbReference>
<dbReference type="Pfam" id="PF00296">
    <property type="entry name" value="Bac_luciferase"/>
    <property type="match status" value="1"/>
</dbReference>
<dbReference type="InterPro" id="IPR036661">
    <property type="entry name" value="Luciferase-like_sf"/>
</dbReference>
<evidence type="ECO:0000256" key="3">
    <source>
        <dbReference type="ARBA" id="ARBA00023002"/>
    </source>
</evidence>
<evidence type="ECO:0000256" key="2">
    <source>
        <dbReference type="ARBA" id="ARBA00022643"/>
    </source>
</evidence>
<keyword evidence="2 6" id="KW-0288">FMN</keyword>
<evidence type="ECO:0000256" key="1">
    <source>
        <dbReference type="ARBA" id="ARBA00022630"/>
    </source>
</evidence>
<evidence type="ECO:0000313" key="9">
    <source>
        <dbReference type="EMBL" id="QOK24085.1"/>
    </source>
</evidence>
<dbReference type="SUPFAM" id="SSF51679">
    <property type="entry name" value="Bacterial luciferase-like"/>
    <property type="match status" value="1"/>
</dbReference>
<evidence type="ECO:0000256" key="5">
    <source>
        <dbReference type="ARBA" id="ARBA00033748"/>
    </source>
</evidence>
<name>A0A7L9J501_9MICO</name>
<feature type="region of interest" description="Disordered" evidence="7">
    <location>
        <begin position="429"/>
        <end position="463"/>
    </location>
</feature>
<evidence type="ECO:0000256" key="6">
    <source>
        <dbReference type="PIRSR" id="PIRSR000337-1"/>
    </source>
</evidence>
<keyword evidence="1 6" id="KW-0285">Flavoprotein</keyword>
<dbReference type="RefSeq" id="WP_083546066.1">
    <property type="nucleotide sequence ID" value="NZ_CP013290.1"/>
</dbReference>
<evidence type="ECO:0000256" key="7">
    <source>
        <dbReference type="SAM" id="MobiDB-lite"/>
    </source>
</evidence>
<reference evidence="9 10" key="1">
    <citation type="submission" date="2020-10" db="EMBL/GenBank/DDBJ databases">
        <title>Janibacter indicus TT2 genome sequence.</title>
        <authorList>
            <person name="Lee K."/>
            <person name="Ganzorig M."/>
        </authorList>
    </citation>
    <scope>NUCLEOTIDE SEQUENCE [LARGE SCALE GENOMIC DNA]</scope>
    <source>
        <strain evidence="9 10">TT2</strain>
    </source>
</reference>
<evidence type="ECO:0000313" key="10">
    <source>
        <dbReference type="Proteomes" id="UP000593998"/>
    </source>
</evidence>
<dbReference type="InterPro" id="IPR051260">
    <property type="entry name" value="Diverse_substr_monoxygenases"/>
</dbReference>
<dbReference type="Proteomes" id="UP000593998">
    <property type="component" value="Chromosome"/>
</dbReference>